<dbReference type="PROSITE" id="PS00028">
    <property type="entry name" value="ZINC_FINGER_C2H2_1"/>
    <property type="match status" value="8"/>
</dbReference>
<dbReference type="PANTHER" id="PTHR23233:SF84">
    <property type="entry name" value="FI23031P1"/>
    <property type="match status" value="1"/>
</dbReference>
<keyword evidence="8" id="KW-0539">Nucleus</keyword>
<evidence type="ECO:0000256" key="3">
    <source>
        <dbReference type="ARBA" id="ARBA00022737"/>
    </source>
</evidence>
<feature type="region of interest" description="Disordered" evidence="11">
    <location>
        <begin position="219"/>
        <end position="340"/>
    </location>
</feature>
<sequence length="1553" mass="169263">MCSIFHNRINYRGLRSNSSGSNSSGSIRDLSKELDADRNNNGGSAGGAVVGVSDQNEHNGDGATERKADTRSPLKSANSTPDSAVVDENADPQCNMRAASVELAEQRSSVERDEGEDESEELAGDSNEALDLSVLPSNRLPGSGYVALEALQHTKVAVAQFAASALSGAQNYGEAMNELAMVQSTILNVQRQHLMQLQLIQHLQSQLKRAGDLTMDAEQLEDEQQAEDESEHSAPKRRFLQTPPAETEEKRTTAETADVARRCAIESTNTHNNLQTGEPLRPKRPASTTNEENTKTEVITNTKTREQVSKHAKNEEGTGITNLSTVGPTPPTHNTATNNNYQPLMCDISSSLASSIITNHDPPPAPNEPNCLEMLQRRTEEVLDSASQSLHASHLEEYEYSQKDAQGRGEIFKHRCKYCGKIFGSFSALQIHLRSHTGERPFHCNVCGSKFTTKGNLKVHYQRHTQIFPPMLLAPGPGGTVVEQFPSYGAPVGGPPLMPGVTPIRLSAPAEDCTQLSCEEPVQLAHKEKYDEQAKQPITNRGTKPEAPISPIDTPQDLSKPHHSPVLRETPTILEPRKSPKTSPVIKPSVEAKHEKPERTNSQNPPPTNQHAPKRSSSARKRNSRANTPHAGASESRKMHAHEKSERERERMLEGGEFLHKSASALRRSSLSRNSSNSGLEPPHISSEYSLAQMERIIDKSWEDLIEIDTTSETSKLQQLVDNIENKLTDPNQCIFCHKVMSCRSSLQMHIRTHTGERPFRCKICGRAFATKGNLKAHMSIHKIKPPMRSQFKCPVCHQKFSNGVILQQHIRIHTIDDGSGTLVGLPGVNLNGGMLGAFSLPMGALPPGTPNTAEAVAEHNARMKAHMDAAIEDQNSNKSMGTSDNFDFSTTSDYSGQRSGSSQGDFDDFMTMDSTDDSRENTSSITPFDRRLADEYADEHMHESVGERGENADLPNPMAAMAAAAAMDLSARGFPTNGVTQKALEHHLPMLGMSPNFLLMAAAREEMQMLGAHAKFPLLPFGPLGFMGLHPQTHLCNVCFKIFPTTTALERHTHSEHTKDVANNTTKTTTTTPTAVATSSATTTTSLASNNSSNTATTSATASAALDTTSRSTNCDGASPTYNAKLSVSSNLFPKQNTEDDNNERAITNRTPTISNQNNSKNSNSGNCSTNERKANSSNESAASEAPVLPERIKQEPDLESECEPQQLKTNISRCSPTPTTTPSPLPTPGAPTLPMMTACIPPASPNNSTLEQHSGPTATHSPFEHAVHPHLGLPHNNAEQSLMQMQLHAHRFPTGPLDFQQALMSVGPPSLNADAAAAANQKHFCHVCRRNFSSSSALQIHMRTHTGDKPFQCNVCQKAFTTKGNLKVHMGTHMWTNPTSRRGRRMSLELPLHRPGSMPSETDFMQRRPELFFPYLPPFFNGLPPKPGDLSPGAFPNLTPPHFPNGASAGKYPPGLLGLPPFLAPPYNFPGMPSHGEHGQGDNSKSPTPTRDDSRRLESPSRGSALETTAPWLMLGKIKTENNQNDELSTTPTSSCNQMDELHNEVQHIVD</sequence>
<feature type="compositionally biased region" description="Polar residues" evidence="11">
    <location>
        <begin position="286"/>
        <end position="302"/>
    </location>
</feature>
<feature type="compositionally biased region" description="Basic and acidic residues" evidence="11">
    <location>
        <begin position="55"/>
        <end position="72"/>
    </location>
</feature>
<feature type="region of interest" description="Disordered" evidence="11">
    <location>
        <begin position="875"/>
        <end position="928"/>
    </location>
</feature>
<evidence type="ECO:0000256" key="8">
    <source>
        <dbReference type="ARBA" id="ARBA00023242"/>
    </source>
</evidence>
<dbReference type="GO" id="GO:0000978">
    <property type="term" value="F:RNA polymerase II cis-regulatory region sequence-specific DNA binding"/>
    <property type="evidence" value="ECO:0007669"/>
    <property type="project" value="TreeGrafter"/>
</dbReference>
<dbReference type="FunFam" id="3.30.160.60:FF:000130">
    <property type="entry name" value="Spalt-like transcription factor 4"/>
    <property type="match status" value="2"/>
</dbReference>
<dbReference type="FunFam" id="3.30.160.60:FF:000025">
    <property type="entry name" value="Spalt-like transcription factor 1"/>
    <property type="match status" value="1"/>
</dbReference>
<dbReference type="FunFam" id="3.30.160.60:FF:002027">
    <property type="entry name" value="Blast:Sal-like protein 3"/>
    <property type="match status" value="1"/>
</dbReference>
<keyword evidence="7" id="KW-0804">Transcription</keyword>
<reference evidence="13" key="2">
    <citation type="journal article" date="2015" name="Gigascience">
        <title>Reconstructing a comprehensive transcriptome assembly of a white-pupal translocated strain of the pest fruit fly Bactrocera cucurbitae.</title>
        <authorList>
            <person name="Sim S.B."/>
            <person name="Calla B."/>
            <person name="Hall B."/>
            <person name="DeRego T."/>
            <person name="Geib S.M."/>
        </authorList>
    </citation>
    <scope>NUCLEOTIDE SEQUENCE</scope>
</reference>
<gene>
    <name evidence="13" type="primary">salm_0</name>
    <name evidence="13" type="ORF">g.7442</name>
</gene>
<feature type="compositionally biased region" description="Polar residues" evidence="11">
    <location>
        <begin position="1115"/>
        <end position="1137"/>
    </location>
</feature>
<feature type="compositionally biased region" description="Polar residues" evidence="11">
    <location>
        <begin position="1523"/>
        <end position="1540"/>
    </location>
</feature>
<dbReference type="PROSITE" id="PS50157">
    <property type="entry name" value="ZINC_FINGER_C2H2_2"/>
    <property type="match status" value="8"/>
</dbReference>
<dbReference type="SMART" id="SM00355">
    <property type="entry name" value="ZnF_C2H2"/>
    <property type="match status" value="8"/>
</dbReference>
<dbReference type="Pfam" id="PF00096">
    <property type="entry name" value="zf-C2H2"/>
    <property type="match status" value="4"/>
</dbReference>
<proteinExistence type="inferred from homology"/>
<feature type="domain" description="C2H2-type" evidence="12">
    <location>
        <begin position="792"/>
        <end position="819"/>
    </location>
</feature>
<feature type="compositionally biased region" description="Basic residues" evidence="11">
    <location>
        <begin position="612"/>
        <end position="624"/>
    </location>
</feature>
<evidence type="ECO:0000256" key="9">
    <source>
        <dbReference type="ARBA" id="ARBA00038474"/>
    </source>
</evidence>
<feature type="compositionally biased region" description="Basic and acidic residues" evidence="11">
    <location>
        <begin position="1542"/>
        <end position="1553"/>
    </location>
</feature>
<feature type="domain" description="C2H2-type" evidence="12">
    <location>
        <begin position="1353"/>
        <end position="1380"/>
    </location>
</feature>
<keyword evidence="2" id="KW-0479">Metal-binding</keyword>
<dbReference type="EMBL" id="GBXI01009926">
    <property type="protein sequence ID" value="JAD04366.1"/>
    <property type="molecule type" value="Transcribed_RNA"/>
</dbReference>
<keyword evidence="6" id="KW-0805">Transcription regulation</keyword>
<evidence type="ECO:0000256" key="6">
    <source>
        <dbReference type="ARBA" id="ARBA00023015"/>
    </source>
</evidence>
<feature type="domain" description="C2H2-type" evidence="12">
    <location>
        <begin position="442"/>
        <end position="469"/>
    </location>
</feature>
<evidence type="ECO:0000256" key="11">
    <source>
        <dbReference type="SAM" id="MobiDB-lite"/>
    </source>
</evidence>
<dbReference type="SUPFAM" id="SSF57667">
    <property type="entry name" value="beta-beta-alpha zinc fingers"/>
    <property type="match status" value="4"/>
</dbReference>
<evidence type="ECO:0000256" key="7">
    <source>
        <dbReference type="ARBA" id="ARBA00023163"/>
    </source>
</evidence>
<feature type="compositionally biased region" description="Acidic residues" evidence="11">
    <location>
        <begin position="113"/>
        <end position="123"/>
    </location>
</feature>
<dbReference type="InterPro" id="IPR013087">
    <property type="entry name" value="Znf_C2H2_type"/>
</dbReference>
<keyword evidence="4 10" id="KW-0863">Zinc-finger</keyword>
<feature type="compositionally biased region" description="Polar residues" evidence="11">
    <location>
        <begin position="875"/>
        <end position="905"/>
    </location>
</feature>
<feature type="compositionally biased region" description="Basic and acidic residues" evidence="11">
    <location>
        <begin position="1492"/>
        <end position="1501"/>
    </location>
</feature>
<protein>
    <submittedName>
        <fullName evidence="13">Homeotic protein spalt-major</fullName>
    </submittedName>
</protein>
<dbReference type="GO" id="GO:0008270">
    <property type="term" value="F:zinc ion binding"/>
    <property type="evidence" value="ECO:0007669"/>
    <property type="project" value="UniProtKB-KW"/>
</dbReference>
<feature type="compositionally biased region" description="Basic and acidic residues" evidence="11">
    <location>
        <begin position="247"/>
        <end position="264"/>
    </location>
</feature>
<dbReference type="InterPro" id="IPR036236">
    <property type="entry name" value="Znf_C2H2_sf"/>
</dbReference>
<evidence type="ECO:0000259" key="12">
    <source>
        <dbReference type="PROSITE" id="PS50157"/>
    </source>
</evidence>
<feature type="compositionally biased region" description="Basic and acidic residues" evidence="11">
    <location>
        <begin position="303"/>
        <end position="316"/>
    </location>
</feature>
<feature type="region of interest" description="Disordered" evidence="11">
    <location>
        <begin position="1470"/>
        <end position="1553"/>
    </location>
</feature>
<feature type="region of interest" description="Disordered" evidence="11">
    <location>
        <begin position="34"/>
        <end position="130"/>
    </location>
</feature>
<evidence type="ECO:0000313" key="13">
    <source>
        <dbReference type="EMBL" id="JAD04366.1"/>
    </source>
</evidence>
<keyword evidence="3" id="KW-0677">Repeat</keyword>
<dbReference type="InterPro" id="IPR051565">
    <property type="entry name" value="Sal_C2H2-zinc-finger"/>
</dbReference>
<feature type="domain" description="C2H2-type" evidence="12">
    <location>
        <begin position="1325"/>
        <end position="1352"/>
    </location>
</feature>
<feature type="region of interest" description="Disordered" evidence="11">
    <location>
        <begin position="665"/>
        <end position="687"/>
    </location>
</feature>
<evidence type="ECO:0000256" key="5">
    <source>
        <dbReference type="ARBA" id="ARBA00022833"/>
    </source>
</evidence>
<comment type="subcellular location">
    <subcellularLocation>
        <location evidence="1">Nucleus</location>
    </subcellularLocation>
</comment>
<dbReference type="Gene3D" id="3.30.160.60">
    <property type="entry name" value="Classic Zinc Finger"/>
    <property type="match status" value="6"/>
</dbReference>
<keyword evidence="5" id="KW-0862">Zinc</keyword>
<evidence type="ECO:0000256" key="1">
    <source>
        <dbReference type="ARBA" id="ARBA00004123"/>
    </source>
</evidence>
<dbReference type="GO" id="GO:0005634">
    <property type="term" value="C:nucleus"/>
    <property type="evidence" value="ECO:0007669"/>
    <property type="project" value="UniProtKB-SubCell"/>
</dbReference>
<evidence type="ECO:0000256" key="2">
    <source>
        <dbReference type="ARBA" id="ARBA00022723"/>
    </source>
</evidence>
<feature type="domain" description="C2H2-type" evidence="12">
    <location>
        <begin position="732"/>
        <end position="759"/>
    </location>
</feature>
<feature type="region of interest" description="Disordered" evidence="11">
    <location>
        <begin position="1053"/>
        <end position="1227"/>
    </location>
</feature>
<feature type="region of interest" description="Disordered" evidence="11">
    <location>
        <begin position="528"/>
        <end position="652"/>
    </location>
</feature>
<organism evidence="13">
    <name type="scientific">Zeugodacus cucurbitae</name>
    <name type="common">Melon fruit fly</name>
    <name type="synonym">Bactrocera cucurbitae</name>
    <dbReference type="NCBI Taxonomy" id="28588"/>
    <lineage>
        <taxon>Eukaryota</taxon>
        <taxon>Metazoa</taxon>
        <taxon>Ecdysozoa</taxon>
        <taxon>Arthropoda</taxon>
        <taxon>Hexapoda</taxon>
        <taxon>Insecta</taxon>
        <taxon>Pterygota</taxon>
        <taxon>Neoptera</taxon>
        <taxon>Endopterygota</taxon>
        <taxon>Diptera</taxon>
        <taxon>Brachycera</taxon>
        <taxon>Muscomorpha</taxon>
        <taxon>Tephritoidea</taxon>
        <taxon>Tephritidae</taxon>
        <taxon>Zeugodacus</taxon>
        <taxon>Zeugodacus</taxon>
    </lineage>
</organism>
<feature type="compositionally biased region" description="Acidic residues" evidence="11">
    <location>
        <begin position="219"/>
        <end position="230"/>
    </location>
</feature>
<accession>A0A0A1X0G4</accession>
<feature type="compositionally biased region" description="Low complexity" evidence="11">
    <location>
        <begin position="1062"/>
        <end position="1114"/>
    </location>
</feature>
<feature type="compositionally biased region" description="Low complexity" evidence="11">
    <location>
        <begin position="1156"/>
        <end position="1187"/>
    </location>
</feature>
<feature type="domain" description="C2H2-type" evidence="12">
    <location>
        <begin position="760"/>
        <end position="787"/>
    </location>
</feature>
<feature type="compositionally biased region" description="Polar residues" evidence="11">
    <location>
        <begin position="1146"/>
        <end position="1155"/>
    </location>
</feature>
<comment type="similarity">
    <text evidence="9">Belongs to the sal C2H2-type zinc-finger protein family.</text>
</comment>
<evidence type="ECO:0000256" key="10">
    <source>
        <dbReference type="PROSITE-ProRule" id="PRU00042"/>
    </source>
</evidence>
<dbReference type="Pfam" id="PF13912">
    <property type="entry name" value="zf-C2H2_6"/>
    <property type="match status" value="1"/>
</dbReference>
<feature type="compositionally biased region" description="Basic and acidic residues" evidence="11">
    <location>
        <begin position="635"/>
        <end position="652"/>
    </location>
</feature>
<feature type="compositionally biased region" description="Basic and acidic residues" evidence="11">
    <location>
        <begin position="590"/>
        <end position="599"/>
    </location>
</feature>
<evidence type="ECO:0000256" key="4">
    <source>
        <dbReference type="ARBA" id="ARBA00022771"/>
    </source>
</evidence>
<dbReference type="PANTHER" id="PTHR23233">
    <property type="entry name" value="SAL-LIKE PROTEIN"/>
    <property type="match status" value="1"/>
</dbReference>
<dbReference type="GO" id="GO:0000981">
    <property type="term" value="F:DNA-binding transcription factor activity, RNA polymerase II-specific"/>
    <property type="evidence" value="ECO:0007669"/>
    <property type="project" value="TreeGrafter"/>
</dbReference>
<feature type="compositionally biased region" description="Polar residues" evidence="11">
    <location>
        <begin position="73"/>
        <end position="82"/>
    </location>
</feature>
<feature type="region of interest" description="Disordered" evidence="11">
    <location>
        <begin position="1429"/>
        <end position="1451"/>
    </location>
</feature>
<feature type="domain" description="C2H2-type" evidence="12">
    <location>
        <begin position="414"/>
        <end position="441"/>
    </location>
</feature>
<reference evidence="13" key="1">
    <citation type="submission" date="2014-11" db="EMBL/GenBank/DDBJ databases">
        <authorList>
            <person name="Geib S."/>
        </authorList>
    </citation>
    <scope>NUCLEOTIDE SEQUENCE</scope>
</reference>
<feature type="compositionally biased region" description="Low complexity" evidence="11">
    <location>
        <begin position="665"/>
        <end position="678"/>
    </location>
</feature>
<feature type="compositionally biased region" description="Polar residues" evidence="11">
    <location>
        <begin position="266"/>
        <end position="276"/>
    </location>
</feature>
<name>A0A0A1X0G4_ZEUCU</name>
<feature type="domain" description="C2H2-type" evidence="12">
    <location>
        <begin position="1035"/>
        <end position="1063"/>
    </location>
</feature>